<comment type="caution">
    <text evidence="1">The sequence shown here is derived from an EMBL/GenBank/DDBJ whole genome shotgun (WGS) entry which is preliminary data.</text>
</comment>
<protein>
    <submittedName>
        <fullName evidence="1">Uncharacterized protein</fullName>
    </submittedName>
</protein>
<sequence>MIISIFGNSVLEKDSILIKLLPQLRKNFPKHQFVHQDPTENLQIPEGEWWILDAAEGISEITIFDQLDHFVKMKSSSVHDYDLYTELKLKQKIGQLPKIKIIALPTTMKEKEFLSLIGNFI</sequence>
<dbReference type="Proteomes" id="UP000176376">
    <property type="component" value="Unassembled WGS sequence"/>
</dbReference>
<accession>A0A1F7JK08</accession>
<evidence type="ECO:0000313" key="2">
    <source>
        <dbReference type="Proteomes" id="UP000176376"/>
    </source>
</evidence>
<gene>
    <name evidence="1" type="ORF">A3J15_02740</name>
</gene>
<dbReference type="EMBL" id="MGAY01000049">
    <property type="protein sequence ID" value="OGK55932.1"/>
    <property type="molecule type" value="Genomic_DNA"/>
</dbReference>
<reference evidence="1 2" key="1">
    <citation type="journal article" date="2016" name="Nat. Commun.">
        <title>Thousands of microbial genomes shed light on interconnected biogeochemical processes in an aquifer system.</title>
        <authorList>
            <person name="Anantharaman K."/>
            <person name="Brown C.T."/>
            <person name="Hug L.A."/>
            <person name="Sharon I."/>
            <person name="Castelle C.J."/>
            <person name="Probst A.J."/>
            <person name="Thomas B.C."/>
            <person name="Singh A."/>
            <person name="Wilkins M.J."/>
            <person name="Karaoz U."/>
            <person name="Brodie E.L."/>
            <person name="Williams K.H."/>
            <person name="Hubbard S.S."/>
            <person name="Banfield J.F."/>
        </authorList>
    </citation>
    <scope>NUCLEOTIDE SEQUENCE [LARGE SCALE GENOMIC DNA]</scope>
</reference>
<organism evidence="1 2">
    <name type="scientific">Candidatus Roizmanbacteria bacterium RIFCSPLOWO2_02_FULL_38_10</name>
    <dbReference type="NCBI Taxonomy" id="1802074"/>
    <lineage>
        <taxon>Bacteria</taxon>
        <taxon>Candidatus Roizmaniibacteriota</taxon>
    </lineage>
</organism>
<dbReference type="AlphaFoldDB" id="A0A1F7JK08"/>
<evidence type="ECO:0000313" key="1">
    <source>
        <dbReference type="EMBL" id="OGK55932.1"/>
    </source>
</evidence>
<name>A0A1F7JK08_9BACT</name>
<proteinExistence type="predicted"/>